<dbReference type="OrthoDB" id="195113at2"/>
<dbReference type="Gene3D" id="3.40.430.10">
    <property type="entry name" value="Dihydrofolate Reductase, subunit A"/>
    <property type="match status" value="1"/>
</dbReference>
<evidence type="ECO:0000313" key="3">
    <source>
        <dbReference type="EMBL" id="NHC35688.1"/>
    </source>
</evidence>
<dbReference type="InterPro" id="IPR002734">
    <property type="entry name" value="RibDG_C"/>
</dbReference>
<dbReference type="PANTHER" id="PTHR38011:SF11">
    <property type="entry name" value="2,5-DIAMINO-6-RIBOSYLAMINO-4(3H)-PYRIMIDINONE 5'-PHOSPHATE REDUCTASE"/>
    <property type="match status" value="1"/>
</dbReference>
<dbReference type="Pfam" id="PF01872">
    <property type="entry name" value="RibD_C"/>
    <property type="match status" value="1"/>
</dbReference>
<reference evidence="3 4" key="1">
    <citation type="journal article" date="2015" name="Genome Announc.">
        <title>Draft Genome Sequence of the Terrestrial Cyanobacterium Scytonema millei VB511283, Isolated from Eastern India.</title>
        <authorList>
            <person name="Sen D."/>
            <person name="Chandrababunaidu M.M."/>
            <person name="Singh D."/>
            <person name="Sanghi N."/>
            <person name="Ghorai A."/>
            <person name="Mishra G.P."/>
            <person name="Madduluri M."/>
            <person name="Adhikary S.P."/>
            <person name="Tripathy S."/>
        </authorList>
    </citation>
    <scope>NUCLEOTIDE SEQUENCE [LARGE SCALE GENOMIC DNA]</scope>
    <source>
        <strain evidence="3 4">VB511283</strain>
    </source>
</reference>
<evidence type="ECO:0000259" key="2">
    <source>
        <dbReference type="Pfam" id="PF01872"/>
    </source>
</evidence>
<name>A0A9X5E6I4_9CYAN</name>
<feature type="transmembrane region" description="Helical" evidence="1">
    <location>
        <begin position="128"/>
        <end position="147"/>
    </location>
</feature>
<accession>A0A9X5E6I4</accession>
<gene>
    <name evidence="3" type="ORF">QH73_0013635</name>
</gene>
<evidence type="ECO:0000313" key="4">
    <source>
        <dbReference type="Proteomes" id="UP000031532"/>
    </source>
</evidence>
<keyword evidence="1" id="KW-0472">Membrane</keyword>
<dbReference type="InterPro" id="IPR050765">
    <property type="entry name" value="Riboflavin_Biosynth_HTPR"/>
</dbReference>
<sequence length="172" mass="19618">MTKYILYVATSIDGYIARSDGSIDWLLPPEQVNKNKDYLKFYNSIDAIVMGSTTYEQILGFGDWAYPGKLSYVLTSRNLSTLRLDIVFMKSMEEIVEDVNKRGYQRVWLMGGGRAASPFIQNGLVDEYFIFIIPIILGTGITLYQSLSELKLDLISQKSCPYGVVELHYKRK</sequence>
<comment type="caution">
    <text evidence="3">The sequence shown here is derived from an EMBL/GenBank/DDBJ whole genome shotgun (WGS) entry which is preliminary data.</text>
</comment>
<organism evidence="3 4">
    <name type="scientific">Scytonema millei VB511283</name>
    <dbReference type="NCBI Taxonomy" id="1245923"/>
    <lineage>
        <taxon>Bacteria</taxon>
        <taxon>Bacillati</taxon>
        <taxon>Cyanobacteriota</taxon>
        <taxon>Cyanophyceae</taxon>
        <taxon>Nostocales</taxon>
        <taxon>Scytonemataceae</taxon>
        <taxon>Scytonema</taxon>
    </lineage>
</organism>
<dbReference type="PANTHER" id="PTHR38011">
    <property type="entry name" value="DIHYDROFOLATE REDUCTASE FAMILY PROTEIN (AFU_ORTHOLOGUE AFUA_8G06820)"/>
    <property type="match status" value="1"/>
</dbReference>
<dbReference type="InterPro" id="IPR024072">
    <property type="entry name" value="DHFR-like_dom_sf"/>
</dbReference>
<keyword evidence="4" id="KW-1185">Reference proteome</keyword>
<evidence type="ECO:0000256" key="1">
    <source>
        <dbReference type="SAM" id="Phobius"/>
    </source>
</evidence>
<proteinExistence type="predicted"/>
<dbReference type="SUPFAM" id="SSF53597">
    <property type="entry name" value="Dihydrofolate reductase-like"/>
    <property type="match status" value="1"/>
</dbReference>
<protein>
    <submittedName>
        <fullName evidence="3">Dihydrofolate reductase</fullName>
    </submittedName>
</protein>
<dbReference type="EMBL" id="JTJC03000003">
    <property type="protein sequence ID" value="NHC35688.1"/>
    <property type="molecule type" value="Genomic_DNA"/>
</dbReference>
<dbReference type="GO" id="GO:0008703">
    <property type="term" value="F:5-amino-6-(5-phosphoribosylamino)uracil reductase activity"/>
    <property type="evidence" value="ECO:0007669"/>
    <property type="project" value="InterPro"/>
</dbReference>
<feature type="domain" description="Bacterial bifunctional deaminase-reductase C-terminal" evidence="2">
    <location>
        <begin position="89"/>
        <end position="160"/>
    </location>
</feature>
<dbReference type="GO" id="GO:0009231">
    <property type="term" value="P:riboflavin biosynthetic process"/>
    <property type="evidence" value="ECO:0007669"/>
    <property type="project" value="InterPro"/>
</dbReference>
<dbReference type="Proteomes" id="UP000031532">
    <property type="component" value="Unassembled WGS sequence"/>
</dbReference>
<keyword evidence="1" id="KW-1133">Transmembrane helix</keyword>
<keyword evidence="1" id="KW-0812">Transmembrane</keyword>
<dbReference type="AlphaFoldDB" id="A0A9X5E6I4"/>